<dbReference type="InterPro" id="IPR052774">
    <property type="entry name" value="Celegans_DevNeuronal_Protein"/>
</dbReference>
<feature type="compositionally biased region" description="Gly residues" evidence="1">
    <location>
        <begin position="70"/>
        <end position="81"/>
    </location>
</feature>
<reference evidence="4" key="1">
    <citation type="submission" date="2022-11" db="UniProtKB">
        <authorList>
            <consortium name="WormBaseParasite"/>
        </authorList>
    </citation>
    <scope>IDENTIFICATION</scope>
</reference>
<dbReference type="AlphaFoldDB" id="A0A915I1V2"/>
<evidence type="ECO:0000259" key="2">
    <source>
        <dbReference type="Pfam" id="PF00024"/>
    </source>
</evidence>
<evidence type="ECO:0000256" key="1">
    <source>
        <dbReference type="SAM" id="MobiDB-lite"/>
    </source>
</evidence>
<dbReference type="PANTHER" id="PTHR47327">
    <property type="entry name" value="FI18240P1-RELATED"/>
    <property type="match status" value="1"/>
</dbReference>
<feature type="domain" description="Apple" evidence="2">
    <location>
        <begin position="90"/>
        <end position="144"/>
    </location>
</feature>
<organism evidence="3 4">
    <name type="scientific">Romanomermis culicivorax</name>
    <name type="common">Nematode worm</name>
    <dbReference type="NCBI Taxonomy" id="13658"/>
    <lineage>
        <taxon>Eukaryota</taxon>
        <taxon>Metazoa</taxon>
        <taxon>Ecdysozoa</taxon>
        <taxon>Nematoda</taxon>
        <taxon>Enoplea</taxon>
        <taxon>Dorylaimia</taxon>
        <taxon>Mermithida</taxon>
        <taxon>Mermithoidea</taxon>
        <taxon>Mermithidae</taxon>
        <taxon>Romanomermis</taxon>
    </lineage>
</organism>
<dbReference type="SUPFAM" id="SSF57414">
    <property type="entry name" value="Hairpin loop containing domain-like"/>
    <property type="match status" value="1"/>
</dbReference>
<accession>A0A915I1V2</accession>
<evidence type="ECO:0000313" key="4">
    <source>
        <dbReference type="WBParaSite" id="nRc.2.0.1.t08117-RA"/>
    </source>
</evidence>
<dbReference type="PANTHER" id="PTHR47327:SF3">
    <property type="entry name" value="PAN DOMAIN PROTEIN"/>
    <property type="match status" value="1"/>
</dbReference>
<protein>
    <submittedName>
        <fullName evidence="4">Apple domain-containing protein</fullName>
    </submittedName>
</protein>
<proteinExistence type="predicted"/>
<dbReference type="WBParaSite" id="nRc.2.0.1.t08117-RA">
    <property type="protein sequence ID" value="nRc.2.0.1.t08117-RA"/>
    <property type="gene ID" value="nRc.2.0.1.g08117"/>
</dbReference>
<sequence>MVNTDSEGVTPTPGTDFYQLICLPVDSLGDCASTNPAIFDAQYRKKAGGAAPSGGQPSGTRRRKARQADGGSGAGGGGGGVSPKKTLGDQTTISLPECLAACFKESSFGCQGVNYNIQNGLCELFDTKPSLSDNPDVDFYANNCAGGGTPGVVTTCNFDGMKVTVTRDQSFTGAVFAKMKYDTCRTEVKDSSSAMLQLGKNTVDRISFLESMKRGPTPALIQPRGKVDLSSPVTMQLTGKGGPLLQAKLGDTLELRFEMMALDSKLDFF</sequence>
<dbReference type="Pfam" id="PF00024">
    <property type="entry name" value="PAN_1"/>
    <property type="match status" value="1"/>
</dbReference>
<dbReference type="GO" id="GO:0009653">
    <property type="term" value="P:anatomical structure morphogenesis"/>
    <property type="evidence" value="ECO:0007669"/>
    <property type="project" value="TreeGrafter"/>
</dbReference>
<feature type="region of interest" description="Disordered" evidence="1">
    <location>
        <begin position="47"/>
        <end position="86"/>
    </location>
</feature>
<name>A0A915I1V2_ROMCU</name>
<feature type="compositionally biased region" description="Low complexity" evidence="1">
    <location>
        <begin position="48"/>
        <end position="59"/>
    </location>
</feature>
<evidence type="ECO:0000313" key="3">
    <source>
        <dbReference type="Proteomes" id="UP000887565"/>
    </source>
</evidence>
<dbReference type="Gene3D" id="3.50.4.10">
    <property type="entry name" value="Hepatocyte Growth Factor"/>
    <property type="match status" value="1"/>
</dbReference>
<dbReference type="InterPro" id="IPR003609">
    <property type="entry name" value="Pan_app"/>
</dbReference>
<keyword evidence="3" id="KW-1185">Reference proteome</keyword>
<dbReference type="Proteomes" id="UP000887565">
    <property type="component" value="Unplaced"/>
</dbReference>